<keyword evidence="1" id="KW-0812">Transmembrane</keyword>
<proteinExistence type="predicted"/>
<name>A0ABX1FZE7_9MICC</name>
<dbReference type="EMBL" id="JAAWVT010000001">
    <property type="protein sequence ID" value="NKG19319.1"/>
    <property type="molecule type" value="Genomic_DNA"/>
</dbReference>
<feature type="transmembrane region" description="Helical" evidence="1">
    <location>
        <begin position="54"/>
        <end position="79"/>
    </location>
</feature>
<gene>
    <name evidence="2" type="ORF">HED64_01195</name>
</gene>
<reference evidence="2 3" key="1">
    <citation type="submission" date="2020-04" db="EMBL/GenBank/DDBJ databases">
        <title>Paeniglutamicibacter sp. ANT13_2, a novel actinomycete isolated from sediment in Antarctica.</title>
        <authorList>
            <person name="Sakdapetsiri C."/>
            <person name="Pinyakong O."/>
        </authorList>
    </citation>
    <scope>NUCLEOTIDE SEQUENCE [LARGE SCALE GENOMIC DNA]</scope>
    <source>
        <strain evidence="2 3">ANT13_2</strain>
    </source>
</reference>
<keyword evidence="3" id="KW-1185">Reference proteome</keyword>
<comment type="caution">
    <text evidence="2">The sequence shown here is derived from an EMBL/GenBank/DDBJ whole genome shotgun (WGS) entry which is preliminary data.</text>
</comment>
<protein>
    <submittedName>
        <fullName evidence="2">Uncharacterized protein</fullName>
    </submittedName>
</protein>
<accession>A0ABX1FZE7</accession>
<evidence type="ECO:0000313" key="2">
    <source>
        <dbReference type="EMBL" id="NKG19319.1"/>
    </source>
</evidence>
<feature type="transmembrane region" description="Helical" evidence="1">
    <location>
        <begin position="12"/>
        <end position="33"/>
    </location>
</feature>
<evidence type="ECO:0000313" key="3">
    <source>
        <dbReference type="Proteomes" id="UP000746595"/>
    </source>
</evidence>
<dbReference type="Proteomes" id="UP000746595">
    <property type="component" value="Unassembled WGS sequence"/>
</dbReference>
<keyword evidence="1" id="KW-1133">Transmembrane helix</keyword>
<keyword evidence="1" id="KW-0472">Membrane</keyword>
<sequence length="156" mass="16986">MYQPVDFTTPQIILAVAVILTVFSIPLGMHALYRLRKYRKDTENSRTYVRRRDIAIESSLAGIGLLMVLLCVVIASVGWKSSAANLVANVQTRYVVTDVSMTLWNGSTAKVDLTDANGVRGYGIDVSFDAVGHPVLGEPAASEDGHHTVKLALNLR</sequence>
<dbReference type="RefSeq" id="WP_168150302.1">
    <property type="nucleotide sequence ID" value="NZ_JAAWVT010000001.1"/>
</dbReference>
<organism evidence="2 3">
    <name type="scientific">Paeniglutamicibacter terrestris</name>
    <dbReference type="NCBI Taxonomy" id="2723403"/>
    <lineage>
        <taxon>Bacteria</taxon>
        <taxon>Bacillati</taxon>
        <taxon>Actinomycetota</taxon>
        <taxon>Actinomycetes</taxon>
        <taxon>Micrococcales</taxon>
        <taxon>Micrococcaceae</taxon>
        <taxon>Paeniglutamicibacter</taxon>
    </lineage>
</organism>
<evidence type="ECO:0000256" key="1">
    <source>
        <dbReference type="SAM" id="Phobius"/>
    </source>
</evidence>